<organism evidence="2 3">
    <name type="scientific">Effrenium voratum</name>
    <dbReference type="NCBI Taxonomy" id="2562239"/>
    <lineage>
        <taxon>Eukaryota</taxon>
        <taxon>Sar</taxon>
        <taxon>Alveolata</taxon>
        <taxon>Dinophyceae</taxon>
        <taxon>Suessiales</taxon>
        <taxon>Symbiodiniaceae</taxon>
        <taxon>Effrenium</taxon>
    </lineage>
</organism>
<accession>A0AA36I6I8</accession>
<feature type="compositionally biased region" description="Low complexity" evidence="1">
    <location>
        <begin position="284"/>
        <end position="293"/>
    </location>
</feature>
<evidence type="ECO:0000313" key="2">
    <source>
        <dbReference type="EMBL" id="CAJ1381957.1"/>
    </source>
</evidence>
<protein>
    <submittedName>
        <fullName evidence="2">Uncharacterized protein</fullName>
    </submittedName>
</protein>
<keyword evidence="3" id="KW-1185">Reference proteome</keyword>
<gene>
    <name evidence="2" type="ORF">EVOR1521_LOCUS9475</name>
</gene>
<evidence type="ECO:0000313" key="3">
    <source>
        <dbReference type="Proteomes" id="UP001178507"/>
    </source>
</evidence>
<sequence length="387" mass="43295">MQELHERCVSVSHGVDEAFAAMHSQIRPKAMELCRFIVKDRALVARDVLAPQYASPMRLLHILERAGVRMEYEISESSSSKTLDPEVIVFMPSDTPEYSDLADPLPAKSFCRPSPAMQQRPSGIKEALAAFQLLHVRFKAPHSPLVQEGITWCRGLLDDLLREFRKPDYQQAVKSTEDRKGLSDIVRKLQAEILPKHGLGSEEFDWTAVQWKMWYLGYLDPENERLASEALSSSHVRISGLLPWRKLPAKPPAKPKPKVKAPKPKLAKPKAAKPPPKAPKEVKVSPSPKAVTPKPAPKPKAPKATAKPVAKPPAKRPAPEEAVGRPAKRPTSPSDEREADRPDKEMAVEVVEVQDDEDRRPHGRPRIEALALREKIAQEIMPRGRRS</sequence>
<evidence type="ECO:0000256" key="1">
    <source>
        <dbReference type="SAM" id="MobiDB-lite"/>
    </source>
</evidence>
<feature type="region of interest" description="Disordered" evidence="1">
    <location>
        <begin position="245"/>
        <end position="367"/>
    </location>
</feature>
<dbReference type="Proteomes" id="UP001178507">
    <property type="component" value="Unassembled WGS sequence"/>
</dbReference>
<name>A0AA36I6I8_9DINO</name>
<comment type="caution">
    <text evidence="2">The sequence shown here is derived from an EMBL/GenBank/DDBJ whole genome shotgun (WGS) entry which is preliminary data.</text>
</comment>
<dbReference type="AlphaFoldDB" id="A0AA36I6I8"/>
<feature type="compositionally biased region" description="Basic residues" evidence="1">
    <location>
        <begin position="253"/>
        <end position="271"/>
    </location>
</feature>
<proteinExistence type="predicted"/>
<feature type="compositionally biased region" description="Basic and acidic residues" evidence="1">
    <location>
        <begin position="357"/>
        <end position="367"/>
    </location>
</feature>
<reference evidence="2" key="1">
    <citation type="submission" date="2023-08" db="EMBL/GenBank/DDBJ databases">
        <authorList>
            <person name="Chen Y."/>
            <person name="Shah S."/>
            <person name="Dougan E. K."/>
            <person name="Thang M."/>
            <person name="Chan C."/>
        </authorList>
    </citation>
    <scope>NUCLEOTIDE SEQUENCE</scope>
</reference>
<feature type="compositionally biased region" description="Basic and acidic residues" evidence="1">
    <location>
        <begin position="334"/>
        <end position="347"/>
    </location>
</feature>
<dbReference type="EMBL" id="CAUJNA010000858">
    <property type="protein sequence ID" value="CAJ1381957.1"/>
    <property type="molecule type" value="Genomic_DNA"/>
</dbReference>